<name>A0A3B1BD56_9ZZZZ</name>
<evidence type="ECO:0000256" key="1">
    <source>
        <dbReference type="SAM" id="MobiDB-lite"/>
    </source>
</evidence>
<accession>A0A3B1BD56</accession>
<proteinExistence type="predicted"/>
<protein>
    <submittedName>
        <fullName evidence="2">Uncharacterized protein</fullName>
    </submittedName>
</protein>
<reference evidence="2" key="1">
    <citation type="submission" date="2018-06" db="EMBL/GenBank/DDBJ databases">
        <authorList>
            <person name="Zhirakovskaya E."/>
        </authorList>
    </citation>
    <scope>NUCLEOTIDE SEQUENCE</scope>
</reference>
<sequence length="89" mass="10073">MEGRWAEKWWDILPGEEPLILGRCNYDTLSPKHCGNVAEMEQGFADEAVVVVKRSADEVAVTLLRVKHSESNKDAGDEERNTKAKLKIY</sequence>
<gene>
    <name evidence="2" type="ORF">MNBD_GAMMA19-95</name>
</gene>
<dbReference type="AlphaFoldDB" id="A0A3B1BD56"/>
<evidence type="ECO:0000313" key="2">
    <source>
        <dbReference type="EMBL" id="VAX04265.1"/>
    </source>
</evidence>
<feature type="compositionally biased region" description="Basic and acidic residues" evidence="1">
    <location>
        <begin position="70"/>
        <end position="82"/>
    </location>
</feature>
<dbReference type="EMBL" id="UOFV01000458">
    <property type="protein sequence ID" value="VAX04265.1"/>
    <property type="molecule type" value="Genomic_DNA"/>
</dbReference>
<feature type="region of interest" description="Disordered" evidence="1">
    <location>
        <begin position="70"/>
        <end position="89"/>
    </location>
</feature>
<organism evidence="2">
    <name type="scientific">hydrothermal vent metagenome</name>
    <dbReference type="NCBI Taxonomy" id="652676"/>
    <lineage>
        <taxon>unclassified sequences</taxon>
        <taxon>metagenomes</taxon>
        <taxon>ecological metagenomes</taxon>
    </lineage>
</organism>